<dbReference type="AlphaFoldDB" id="A0AA39R0L2"/>
<keyword evidence="9" id="KW-1185">Reference proteome</keyword>
<organism evidence="8 9">
    <name type="scientific">Cladonia borealis</name>
    <dbReference type="NCBI Taxonomy" id="184061"/>
    <lineage>
        <taxon>Eukaryota</taxon>
        <taxon>Fungi</taxon>
        <taxon>Dikarya</taxon>
        <taxon>Ascomycota</taxon>
        <taxon>Pezizomycotina</taxon>
        <taxon>Lecanoromycetes</taxon>
        <taxon>OSLEUM clade</taxon>
        <taxon>Lecanoromycetidae</taxon>
        <taxon>Lecanorales</taxon>
        <taxon>Lecanorineae</taxon>
        <taxon>Cladoniaceae</taxon>
        <taxon>Cladonia</taxon>
    </lineage>
</organism>
<accession>A0AA39R0L2</accession>
<dbReference type="GO" id="GO:0016020">
    <property type="term" value="C:membrane"/>
    <property type="evidence" value="ECO:0007669"/>
    <property type="project" value="UniProtKB-SubCell"/>
</dbReference>
<evidence type="ECO:0000259" key="7">
    <source>
        <dbReference type="Pfam" id="PF20684"/>
    </source>
</evidence>
<reference evidence="8" key="1">
    <citation type="submission" date="2023-03" db="EMBL/GenBank/DDBJ databases">
        <title>Complete genome of Cladonia borealis.</title>
        <authorList>
            <person name="Park H."/>
        </authorList>
    </citation>
    <scope>NUCLEOTIDE SEQUENCE</scope>
    <source>
        <strain evidence="8">ANT050790</strain>
    </source>
</reference>
<evidence type="ECO:0000313" key="8">
    <source>
        <dbReference type="EMBL" id="KAK0511236.1"/>
    </source>
</evidence>
<evidence type="ECO:0000256" key="5">
    <source>
        <dbReference type="ARBA" id="ARBA00038359"/>
    </source>
</evidence>
<keyword evidence="3 6" id="KW-1133">Transmembrane helix</keyword>
<proteinExistence type="inferred from homology"/>
<evidence type="ECO:0000256" key="4">
    <source>
        <dbReference type="ARBA" id="ARBA00023136"/>
    </source>
</evidence>
<keyword evidence="2 6" id="KW-0812">Transmembrane</keyword>
<evidence type="ECO:0000256" key="2">
    <source>
        <dbReference type="ARBA" id="ARBA00022692"/>
    </source>
</evidence>
<evidence type="ECO:0000256" key="1">
    <source>
        <dbReference type="ARBA" id="ARBA00004141"/>
    </source>
</evidence>
<dbReference type="Pfam" id="PF20684">
    <property type="entry name" value="Fung_rhodopsin"/>
    <property type="match status" value="1"/>
</dbReference>
<feature type="transmembrane region" description="Helical" evidence="6">
    <location>
        <begin position="116"/>
        <end position="143"/>
    </location>
</feature>
<name>A0AA39R0L2_9LECA</name>
<feature type="domain" description="Rhodopsin" evidence="7">
    <location>
        <begin position="60"/>
        <end position="302"/>
    </location>
</feature>
<feature type="transmembrane region" description="Helical" evidence="6">
    <location>
        <begin position="238"/>
        <end position="259"/>
    </location>
</feature>
<comment type="subcellular location">
    <subcellularLocation>
        <location evidence="1">Membrane</location>
        <topology evidence="1">Multi-pass membrane protein</topology>
    </subcellularLocation>
</comment>
<evidence type="ECO:0000313" key="9">
    <source>
        <dbReference type="Proteomes" id="UP001166286"/>
    </source>
</evidence>
<dbReference type="EMBL" id="JAFEKC020000013">
    <property type="protein sequence ID" value="KAK0511236.1"/>
    <property type="molecule type" value="Genomic_DNA"/>
</dbReference>
<feature type="transmembrane region" description="Helical" evidence="6">
    <location>
        <begin position="76"/>
        <end position="96"/>
    </location>
</feature>
<gene>
    <name evidence="8" type="ORF">JMJ35_005809</name>
</gene>
<dbReference type="InterPro" id="IPR049326">
    <property type="entry name" value="Rhodopsin_dom_fungi"/>
</dbReference>
<dbReference type="PANTHER" id="PTHR33048">
    <property type="entry name" value="PTH11-LIKE INTEGRAL MEMBRANE PROTEIN (AFU_ORTHOLOGUE AFUA_5G11245)"/>
    <property type="match status" value="1"/>
</dbReference>
<feature type="transmembrane region" description="Helical" evidence="6">
    <location>
        <begin position="155"/>
        <end position="173"/>
    </location>
</feature>
<evidence type="ECO:0000256" key="3">
    <source>
        <dbReference type="ARBA" id="ARBA00022989"/>
    </source>
</evidence>
<comment type="caution">
    <text evidence="8">The sequence shown here is derived from an EMBL/GenBank/DDBJ whole genome shotgun (WGS) entry which is preliminary data.</text>
</comment>
<protein>
    <recommendedName>
        <fullName evidence="7">Rhodopsin domain-containing protein</fullName>
    </recommendedName>
</protein>
<sequence length="409" mass="45974">MTTPTTSLSAEQLQKLLDGPAGTPPVGVIPNFDHPPNLNTRYLILTISACMTFATVAVLLRMYTKIFITRSLANEDYVIVLAWLLQIWYTIPSAIATRFGGGAHIWNVRLRDYFRMLYWVDISAILYGPVMFFIKLSILLQYLRIFAPTRKGNMFIYVGAHICIWVSLVIYLVETIFEIDICTPREKLWNPLLVTGHCFDMYATFQTTCISNAITDFAILILPMPSVWKLQISFKRKILITAIFATGLLACITSILRTYYTWKIVTSPDITYHMAQMGLWTYAELATGVIISCLPVIPKFFQHVGGKISATIFSEATPSGDDTQQLNPRAASTHKEAASGFVLHLWTKNPKSDRSETLSVASSHRAYLNREDHTSEEFEMVGSKINASHELGELKLARPAKTRNNLAGS</sequence>
<feature type="transmembrane region" description="Helical" evidence="6">
    <location>
        <begin position="42"/>
        <end position="64"/>
    </location>
</feature>
<feature type="transmembrane region" description="Helical" evidence="6">
    <location>
        <begin position="201"/>
        <end position="226"/>
    </location>
</feature>
<feature type="transmembrane region" description="Helical" evidence="6">
    <location>
        <begin position="279"/>
        <end position="297"/>
    </location>
</feature>
<keyword evidence="4 6" id="KW-0472">Membrane</keyword>
<dbReference type="InterPro" id="IPR052337">
    <property type="entry name" value="SAT4-like"/>
</dbReference>
<evidence type="ECO:0000256" key="6">
    <source>
        <dbReference type="SAM" id="Phobius"/>
    </source>
</evidence>
<dbReference type="Proteomes" id="UP001166286">
    <property type="component" value="Unassembled WGS sequence"/>
</dbReference>
<comment type="similarity">
    <text evidence="5">Belongs to the SAT4 family.</text>
</comment>
<dbReference type="PANTHER" id="PTHR33048:SF47">
    <property type="entry name" value="INTEGRAL MEMBRANE PROTEIN-RELATED"/>
    <property type="match status" value="1"/>
</dbReference>